<dbReference type="GO" id="GO:0003677">
    <property type="term" value="F:DNA binding"/>
    <property type="evidence" value="ECO:0007669"/>
    <property type="project" value="InterPro"/>
</dbReference>
<sequence length="335" mass="36947">MRLRNDQLQQHLSNTLLPLYIVSGDEGLLVQECCDAIRRCCRKQGFSREVLHVDASFDWSDLLASANAMSLFSEKKLIELRMPTGKPGDAGGKALTQYSGNISPDNVLLIICNKLEASSTRTKWYKAVEAAGASVPCWPIDAKQLPRWISQRLNMVGLKADSEALQMLADRVEGNLLAAAQEIEKLRLFSENNIIDADTIAAAVADNARYDVFGLIDRAIAGDVRGSLKILQGLKAEGTEPLALLWAITRELRTLCHCAEQIAQGNGIDRVLQGQRVWDKRKAMTKSALQRLNTQQLRQLIIAANRTDQSVKGIVKDNSWILLEQLVAKMAGAAL</sequence>
<keyword evidence="4" id="KW-0548">Nucleotidyltransferase</keyword>
<evidence type="ECO:0000313" key="13">
    <source>
        <dbReference type="Proteomes" id="UP000004931"/>
    </source>
</evidence>
<dbReference type="eggNOG" id="COG1466">
    <property type="taxonomic scope" value="Bacteria"/>
</dbReference>
<dbReference type="NCBIfam" id="TIGR01128">
    <property type="entry name" value="holA"/>
    <property type="match status" value="1"/>
</dbReference>
<dbReference type="InterPro" id="IPR008921">
    <property type="entry name" value="DNA_pol3_clamp-load_cplx_C"/>
</dbReference>
<dbReference type="Pfam" id="PF06144">
    <property type="entry name" value="DNA_pol3_delta"/>
    <property type="match status" value="1"/>
</dbReference>
<dbReference type="InterPro" id="IPR010372">
    <property type="entry name" value="DNA_pol3_delta_N"/>
</dbReference>
<dbReference type="Pfam" id="PF14840">
    <property type="entry name" value="DNA_pol3_delt_C"/>
    <property type="match status" value="1"/>
</dbReference>
<keyword evidence="13" id="KW-1185">Reference proteome</keyword>
<evidence type="ECO:0000256" key="6">
    <source>
        <dbReference type="ARBA" id="ARBA00022932"/>
    </source>
</evidence>
<evidence type="ECO:0000256" key="7">
    <source>
        <dbReference type="ARBA" id="ARBA00034754"/>
    </source>
</evidence>
<dbReference type="SUPFAM" id="SSF52540">
    <property type="entry name" value="P-loop containing nucleoside triphosphate hydrolases"/>
    <property type="match status" value="1"/>
</dbReference>
<dbReference type="Gene3D" id="1.20.272.10">
    <property type="match status" value="1"/>
</dbReference>
<evidence type="ECO:0000256" key="4">
    <source>
        <dbReference type="ARBA" id="ARBA00022695"/>
    </source>
</evidence>
<evidence type="ECO:0000256" key="2">
    <source>
        <dbReference type="ARBA" id="ARBA00017703"/>
    </source>
</evidence>
<keyword evidence="5" id="KW-0235">DNA replication</keyword>
<dbReference type="EC" id="2.7.7.7" evidence="1 9"/>
<dbReference type="InterPro" id="IPR005790">
    <property type="entry name" value="DNA_polIII_delta"/>
</dbReference>
<gene>
    <name evidence="12" type="ORF">GP2143_00707</name>
</gene>
<dbReference type="InterPro" id="IPR027417">
    <property type="entry name" value="P-loop_NTPase"/>
</dbReference>
<dbReference type="GO" id="GO:0006261">
    <property type="term" value="P:DNA-templated DNA replication"/>
    <property type="evidence" value="ECO:0007669"/>
    <property type="project" value="TreeGrafter"/>
</dbReference>
<dbReference type="SUPFAM" id="SSF48019">
    <property type="entry name" value="post-AAA+ oligomerization domain-like"/>
    <property type="match status" value="1"/>
</dbReference>
<protein>
    <recommendedName>
        <fullName evidence="2 9">DNA polymerase III subunit delta</fullName>
        <ecNumber evidence="1 9">2.7.7.7</ecNumber>
    </recommendedName>
</protein>
<accession>A0YF19</accession>
<comment type="similarity">
    <text evidence="7">Belongs to the DNA polymerase HolA subunit family.</text>
</comment>
<keyword evidence="6" id="KW-0239">DNA-directed DNA polymerase</keyword>
<name>A0YF19_9GAMM</name>
<evidence type="ECO:0000259" key="10">
    <source>
        <dbReference type="Pfam" id="PF06144"/>
    </source>
</evidence>
<evidence type="ECO:0000256" key="1">
    <source>
        <dbReference type="ARBA" id="ARBA00012417"/>
    </source>
</evidence>
<evidence type="ECO:0000313" key="12">
    <source>
        <dbReference type="EMBL" id="EAW30614.1"/>
    </source>
</evidence>
<reference evidence="12 13" key="1">
    <citation type="journal article" date="2010" name="J. Bacteriol.">
        <title>Genome sequence of the oligotrophic marine Gammaproteobacterium HTCC2143, isolated from the Oregon Coast.</title>
        <authorList>
            <person name="Oh H.M."/>
            <person name="Kang I."/>
            <person name="Ferriera S."/>
            <person name="Giovannoni S.J."/>
            <person name="Cho J.C."/>
        </authorList>
    </citation>
    <scope>NUCLEOTIDE SEQUENCE [LARGE SCALE GENOMIC DNA]</scope>
    <source>
        <strain evidence="12 13">HTCC2143</strain>
    </source>
</reference>
<comment type="caution">
    <text evidence="12">The sequence shown here is derived from an EMBL/GenBank/DDBJ whole genome shotgun (WGS) entry which is preliminary data.</text>
</comment>
<dbReference type="PANTHER" id="PTHR34388:SF1">
    <property type="entry name" value="DNA POLYMERASE III SUBUNIT DELTA"/>
    <property type="match status" value="1"/>
</dbReference>
<dbReference type="GO" id="GO:0009360">
    <property type="term" value="C:DNA polymerase III complex"/>
    <property type="evidence" value="ECO:0007669"/>
    <property type="project" value="UniProtKB-UniRule"/>
</dbReference>
<evidence type="ECO:0000259" key="11">
    <source>
        <dbReference type="Pfam" id="PF14840"/>
    </source>
</evidence>
<evidence type="ECO:0000256" key="9">
    <source>
        <dbReference type="NCBIfam" id="TIGR01128"/>
    </source>
</evidence>
<proteinExistence type="inferred from homology"/>
<comment type="catalytic activity">
    <reaction evidence="8">
        <text>DNA(n) + a 2'-deoxyribonucleoside 5'-triphosphate = DNA(n+1) + diphosphate</text>
        <dbReference type="Rhea" id="RHEA:22508"/>
        <dbReference type="Rhea" id="RHEA-COMP:17339"/>
        <dbReference type="Rhea" id="RHEA-COMP:17340"/>
        <dbReference type="ChEBI" id="CHEBI:33019"/>
        <dbReference type="ChEBI" id="CHEBI:61560"/>
        <dbReference type="ChEBI" id="CHEBI:173112"/>
        <dbReference type="EC" id="2.7.7.7"/>
    </reaction>
</comment>
<evidence type="ECO:0000256" key="3">
    <source>
        <dbReference type="ARBA" id="ARBA00022679"/>
    </source>
</evidence>
<evidence type="ECO:0000256" key="5">
    <source>
        <dbReference type="ARBA" id="ARBA00022705"/>
    </source>
</evidence>
<dbReference type="AlphaFoldDB" id="A0YF19"/>
<organism evidence="12 13">
    <name type="scientific">marine gamma proteobacterium HTCC2143</name>
    <dbReference type="NCBI Taxonomy" id="247633"/>
    <lineage>
        <taxon>Bacteria</taxon>
        <taxon>Pseudomonadati</taxon>
        <taxon>Pseudomonadota</taxon>
        <taxon>Gammaproteobacteria</taxon>
        <taxon>Cellvibrionales</taxon>
        <taxon>Spongiibacteraceae</taxon>
        <taxon>BD1-7 clade</taxon>
    </lineage>
</organism>
<dbReference type="InterPro" id="IPR032780">
    <property type="entry name" value="DNA_pol3_delt_C"/>
</dbReference>
<dbReference type="GO" id="GO:0003887">
    <property type="term" value="F:DNA-directed DNA polymerase activity"/>
    <property type="evidence" value="ECO:0007669"/>
    <property type="project" value="UniProtKB-UniRule"/>
</dbReference>
<dbReference type="CDD" id="cd18138">
    <property type="entry name" value="HLD_clamp_pol_III_delta"/>
    <property type="match status" value="1"/>
</dbReference>
<dbReference type="OrthoDB" id="9770982at2"/>
<feature type="domain" description="DNA polymerase III subunit delta C-terminal" evidence="11">
    <location>
        <begin position="213"/>
        <end position="331"/>
    </location>
</feature>
<dbReference type="Proteomes" id="UP000004931">
    <property type="component" value="Unassembled WGS sequence"/>
</dbReference>
<evidence type="ECO:0000256" key="8">
    <source>
        <dbReference type="ARBA" id="ARBA00049244"/>
    </source>
</evidence>
<dbReference type="PANTHER" id="PTHR34388">
    <property type="entry name" value="DNA POLYMERASE III SUBUNIT DELTA"/>
    <property type="match status" value="1"/>
</dbReference>
<keyword evidence="3" id="KW-0808">Transferase</keyword>
<dbReference type="Gene3D" id="3.40.50.300">
    <property type="entry name" value="P-loop containing nucleotide triphosphate hydrolases"/>
    <property type="match status" value="1"/>
</dbReference>
<dbReference type="STRING" id="247633.GP2143_00707"/>
<dbReference type="Gene3D" id="1.10.8.60">
    <property type="match status" value="1"/>
</dbReference>
<feature type="domain" description="DNA polymerase III delta N-terminal" evidence="10">
    <location>
        <begin position="20"/>
        <end position="129"/>
    </location>
</feature>
<dbReference type="EMBL" id="AAVT01000007">
    <property type="protein sequence ID" value="EAW30614.1"/>
    <property type="molecule type" value="Genomic_DNA"/>
</dbReference>